<keyword evidence="7" id="KW-1185">Reference proteome</keyword>
<dbReference type="SUPFAM" id="SSF46966">
    <property type="entry name" value="Spectrin repeat"/>
    <property type="match status" value="1"/>
</dbReference>
<organism evidence="6 7">
    <name type="scientific">Leeia aquatica</name>
    <dbReference type="NCBI Taxonomy" id="2725557"/>
    <lineage>
        <taxon>Bacteria</taxon>
        <taxon>Pseudomonadati</taxon>
        <taxon>Pseudomonadota</taxon>
        <taxon>Betaproteobacteria</taxon>
        <taxon>Neisseriales</taxon>
        <taxon>Leeiaceae</taxon>
        <taxon>Leeia</taxon>
    </lineage>
</organism>
<dbReference type="Pfam" id="PF05400">
    <property type="entry name" value="FliT"/>
    <property type="match status" value="1"/>
</dbReference>
<evidence type="ECO:0000256" key="5">
    <source>
        <dbReference type="ARBA" id="ARBA00093797"/>
    </source>
</evidence>
<keyword evidence="3" id="KW-1005">Bacterial flagellum biogenesis</keyword>
<evidence type="ECO:0000256" key="4">
    <source>
        <dbReference type="ARBA" id="ARBA00023186"/>
    </source>
</evidence>
<keyword evidence="6" id="KW-0966">Cell projection</keyword>
<name>A0A847S696_9NEIS</name>
<reference evidence="6 7" key="1">
    <citation type="submission" date="2020-04" db="EMBL/GenBank/DDBJ databases">
        <title>Draft genome of Leeia sp. IMCC25680.</title>
        <authorList>
            <person name="Song J."/>
            <person name="Cho J.-C."/>
        </authorList>
    </citation>
    <scope>NUCLEOTIDE SEQUENCE [LARGE SCALE GENOMIC DNA]</scope>
    <source>
        <strain evidence="6 7">IMCC25680</strain>
    </source>
</reference>
<dbReference type="AlphaFoldDB" id="A0A847S696"/>
<gene>
    <name evidence="6" type="ORF">HF682_05390</name>
</gene>
<comment type="caution">
    <text evidence="6">The sequence shown here is derived from an EMBL/GenBank/DDBJ whole genome shotgun (WGS) entry which is preliminary data.</text>
</comment>
<accession>A0A847S696</accession>
<dbReference type="InterPro" id="IPR008622">
    <property type="entry name" value="FliT"/>
</dbReference>
<evidence type="ECO:0000256" key="2">
    <source>
        <dbReference type="ARBA" id="ARBA00022490"/>
    </source>
</evidence>
<evidence type="ECO:0000313" key="7">
    <source>
        <dbReference type="Proteomes" id="UP000587991"/>
    </source>
</evidence>
<evidence type="ECO:0000313" key="6">
    <source>
        <dbReference type="EMBL" id="NLR74587.1"/>
    </source>
</evidence>
<proteinExistence type="predicted"/>
<dbReference type="Gene3D" id="1.20.58.380">
    <property type="entry name" value="Flagellar protein flit"/>
    <property type="match status" value="1"/>
</dbReference>
<dbReference type="EMBL" id="JABAIM010000001">
    <property type="protein sequence ID" value="NLR74587.1"/>
    <property type="molecule type" value="Genomic_DNA"/>
</dbReference>
<evidence type="ECO:0000256" key="1">
    <source>
        <dbReference type="ARBA" id="ARBA00004514"/>
    </source>
</evidence>
<keyword evidence="6" id="KW-0969">Cilium</keyword>
<keyword evidence="4" id="KW-0143">Chaperone</keyword>
<keyword evidence="6" id="KW-0282">Flagellum</keyword>
<protein>
    <recommendedName>
        <fullName evidence="5">Flagellar protein FliT</fullName>
    </recommendedName>
</protein>
<dbReference type="RefSeq" id="WP_168876194.1">
    <property type="nucleotide sequence ID" value="NZ_JABAIM010000001.1"/>
</dbReference>
<comment type="subcellular location">
    <subcellularLocation>
        <location evidence="1">Cytoplasm</location>
        <location evidence="1">Cytosol</location>
    </subcellularLocation>
</comment>
<keyword evidence="2" id="KW-0963">Cytoplasm</keyword>
<dbReference type="Proteomes" id="UP000587991">
    <property type="component" value="Unassembled WGS sequence"/>
</dbReference>
<sequence>MTESIPLTLEQLESLVSRLLEAARGEDWESVHELLPQLVTPLVDDTTAPAVQQRIQSLQQALSQLEPVLRARMRTLQDDLGAVSVAQRVNKAYSPG</sequence>
<evidence type="ECO:0000256" key="3">
    <source>
        <dbReference type="ARBA" id="ARBA00022795"/>
    </source>
</evidence>